<keyword evidence="3" id="KW-0645">Protease</keyword>
<dbReference type="STRING" id="91928.A0A0D1YME5"/>
<protein>
    <recommendedName>
        <fullName evidence="10">Carboxypeptidase D</fullName>
    </recommendedName>
</protein>
<dbReference type="GO" id="GO:0000324">
    <property type="term" value="C:fungal-type vacuole"/>
    <property type="evidence" value="ECO:0007669"/>
    <property type="project" value="TreeGrafter"/>
</dbReference>
<comment type="similarity">
    <text evidence="1">Belongs to the peptidase S10 family.</text>
</comment>
<dbReference type="GO" id="GO:0006508">
    <property type="term" value="P:proteolysis"/>
    <property type="evidence" value="ECO:0007669"/>
    <property type="project" value="UniProtKB-KW"/>
</dbReference>
<evidence type="ECO:0000256" key="3">
    <source>
        <dbReference type="ARBA" id="ARBA00022670"/>
    </source>
</evidence>
<name>A0A0D1YME5_9EURO</name>
<feature type="chain" id="PRO_5002237070" description="Carboxypeptidase D" evidence="7">
    <location>
        <begin position="21"/>
        <end position="596"/>
    </location>
</feature>
<dbReference type="PRINTS" id="PR00724">
    <property type="entry name" value="CRBOXYPTASEC"/>
</dbReference>
<organism evidence="8 9">
    <name type="scientific">Exophiala spinifera</name>
    <dbReference type="NCBI Taxonomy" id="91928"/>
    <lineage>
        <taxon>Eukaryota</taxon>
        <taxon>Fungi</taxon>
        <taxon>Dikarya</taxon>
        <taxon>Ascomycota</taxon>
        <taxon>Pezizomycotina</taxon>
        <taxon>Eurotiomycetes</taxon>
        <taxon>Chaetothyriomycetidae</taxon>
        <taxon>Chaetothyriales</taxon>
        <taxon>Herpotrichiellaceae</taxon>
        <taxon>Exophiala</taxon>
    </lineage>
</organism>
<feature type="region of interest" description="Disordered" evidence="6">
    <location>
        <begin position="548"/>
        <end position="575"/>
    </location>
</feature>
<keyword evidence="7" id="KW-0732">Signal</keyword>
<keyword evidence="5" id="KW-0325">Glycoprotein</keyword>
<dbReference type="GO" id="GO:0004185">
    <property type="term" value="F:serine-type carboxypeptidase activity"/>
    <property type="evidence" value="ECO:0007669"/>
    <property type="project" value="InterPro"/>
</dbReference>
<sequence>MLSLLSSSVLLACAAQQALAQFVTPPTNLTSKKGYAGINVRYKSVPAGICEQDPDVKSYSGYADVAPGEHIFWWFFEARNGDPSEAPLTIWINGGPGSSSMIGLFQELGPCNVDADGNPVNNPYSWSEFSNMIFIDEPTQVGFSYSTPVPAYTDPVSGDLIELPDNTCPEYASDWGCGTFSYFNESLTANSTPAAAPNMWKTLQGFMGAFPEYSRNGVYFTTESYGGHYAPIFSEYFEEQNDKNIEGAHNISLEGVLIGNGWYDPLIQYQAYYNFSVFPGNTYDYDPLNQSVKNQWYNNLYGPGNCYDQTVDCNTRGINEICTAADNFCYENVENLYDIYLGRDEYDFRYLMPDPFPPLYYVDYLNTDSVQTAIGAYVNFSESNTAVGNAFGSTGDDDREIGTVEALKKLFARGIKLVMYFGDADFNCNWLGGQVVAGHVNAPGYEDAGFVNITTPDGVVHGQVRQSGSFAFVRIYESGHEVPFYQPLVSLEMVNRTIHGLDIATGKILVDPKYKTSGPKVSSYHEGNGTVQLEVVPTSAIYNVTTALPQNGTDTTSSGRMAKRSSESNKRAHKRLRTKRDFLNAGKRRWVLLDEQ</sequence>
<dbReference type="Gene3D" id="3.40.50.1820">
    <property type="entry name" value="alpha/beta hydrolase"/>
    <property type="match status" value="1"/>
</dbReference>
<keyword evidence="2" id="KW-0121">Carboxypeptidase</keyword>
<dbReference type="RefSeq" id="XP_016236417.1">
    <property type="nucleotide sequence ID" value="XM_016380590.1"/>
</dbReference>
<dbReference type="PANTHER" id="PTHR11802:SF64">
    <property type="entry name" value="CARBOXYPEPTIDASE"/>
    <property type="match status" value="1"/>
</dbReference>
<evidence type="ECO:0000256" key="4">
    <source>
        <dbReference type="ARBA" id="ARBA00022801"/>
    </source>
</evidence>
<evidence type="ECO:0000256" key="2">
    <source>
        <dbReference type="ARBA" id="ARBA00022645"/>
    </source>
</evidence>
<dbReference type="InterPro" id="IPR029058">
    <property type="entry name" value="AB_hydrolase_fold"/>
</dbReference>
<dbReference type="MEROPS" id="S10.008"/>
<accession>A0A0D1YME5</accession>
<dbReference type="PANTHER" id="PTHR11802">
    <property type="entry name" value="SERINE PROTEASE FAMILY S10 SERINE CARBOXYPEPTIDASE"/>
    <property type="match status" value="1"/>
</dbReference>
<evidence type="ECO:0000256" key="7">
    <source>
        <dbReference type="SAM" id="SignalP"/>
    </source>
</evidence>
<dbReference type="OrthoDB" id="443318at2759"/>
<feature type="signal peptide" evidence="7">
    <location>
        <begin position="1"/>
        <end position="20"/>
    </location>
</feature>
<evidence type="ECO:0000256" key="1">
    <source>
        <dbReference type="ARBA" id="ARBA00009431"/>
    </source>
</evidence>
<evidence type="ECO:0000256" key="6">
    <source>
        <dbReference type="SAM" id="MobiDB-lite"/>
    </source>
</evidence>
<dbReference type="SUPFAM" id="SSF53474">
    <property type="entry name" value="alpha/beta-Hydrolases"/>
    <property type="match status" value="1"/>
</dbReference>
<dbReference type="AlphaFoldDB" id="A0A0D1YME5"/>
<keyword evidence="9" id="KW-1185">Reference proteome</keyword>
<dbReference type="InterPro" id="IPR001563">
    <property type="entry name" value="Peptidase_S10"/>
</dbReference>
<dbReference type="GeneID" id="27333335"/>
<evidence type="ECO:0000313" key="9">
    <source>
        <dbReference type="Proteomes" id="UP000053328"/>
    </source>
</evidence>
<evidence type="ECO:0000256" key="5">
    <source>
        <dbReference type="ARBA" id="ARBA00023180"/>
    </source>
</evidence>
<evidence type="ECO:0000313" key="8">
    <source>
        <dbReference type="EMBL" id="KIW16201.1"/>
    </source>
</evidence>
<evidence type="ECO:0008006" key="10">
    <source>
        <dbReference type="Google" id="ProtNLM"/>
    </source>
</evidence>
<reference evidence="8 9" key="1">
    <citation type="submission" date="2015-01" db="EMBL/GenBank/DDBJ databases">
        <title>The Genome Sequence of Exophiala spinifera CBS89968.</title>
        <authorList>
            <consortium name="The Broad Institute Genomics Platform"/>
            <person name="Cuomo C."/>
            <person name="de Hoog S."/>
            <person name="Gorbushina A."/>
            <person name="Stielow B."/>
            <person name="Teixiera M."/>
            <person name="Abouelleil A."/>
            <person name="Chapman S.B."/>
            <person name="Priest M."/>
            <person name="Young S.K."/>
            <person name="Wortman J."/>
            <person name="Nusbaum C."/>
            <person name="Birren B."/>
        </authorList>
    </citation>
    <scope>NUCLEOTIDE SEQUENCE [LARGE SCALE GENOMIC DNA]</scope>
    <source>
        <strain evidence="8 9">CBS 89968</strain>
    </source>
</reference>
<dbReference type="Proteomes" id="UP000053328">
    <property type="component" value="Unassembled WGS sequence"/>
</dbReference>
<gene>
    <name evidence="8" type="ORF">PV08_06252</name>
</gene>
<dbReference type="HOGENOM" id="CLU_008523_10_3_1"/>
<proteinExistence type="inferred from homology"/>
<keyword evidence="4" id="KW-0378">Hydrolase</keyword>
<dbReference type="Pfam" id="PF00450">
    <property type="entry name" value="Peptidase_S10"/>
    <property type="match status" value="2"/>
</dbReference>
<dbReference type="VEuPathDB" id="FungiDB:PV08_06252"/>
<feature type="compositionally biased region" description="Polar residues" evidence="6">
    <location>
        <begin position="548"/>
        <end position="559"/>
    </location>
</feature>
<dbReference type="EMBL" id="KN847495">
    <property type="protein sequence ID" value="KIW16201.1"/>
    <property type="molecule type" value="Genomic_DNA"/>
</dbReference>